<organism evidence="1 2">
    <name type="scientific">Pochonia chlamydosporia 170</name>
    <dbReference type="NCBI Taxonomy" id="1380566"/>
    <lineage>
        <taxon>Eukaryota</taxon>
        <taxon>Fungi</taxon>
        <taxon>Dikarya</taxon>
        <taxon>Ascomycota</taxon>
        <taxon>Pezizomycotina</taxon>
        <taxon>Sordariomycetes</taxon>
        <taxon>Hypocreomycetidae</taxon>
        <taxon>Hypocreales</taxon>
        <taxon>Clavicipitaceae</taxon>
        <taxon>Pochonia</taxon>
    </lineage>
</organism>
<reference evidence="1 2" key="1">
    <citation type="journal article" date="2016" name="PLoS Pathog.">
        <title>Biosynthesis of antibiotic leucinostatins in bio-control fungus Purpureocillium lilacinum and their inhibition on phytophthora revealed by genome mining.</title>
        <authorList>
            <person name="Wang G."/>
            <person name="Liu Z."/>
            <person name="Lin R."/>
            <person name="Li E."/>
            <person name="Mao Z."/>
            <person name="Ling J."/>
            <person name="Yang Y."/>
            <person name="Yin W.B."/>
            <person name="Xie B."/>
        </authorList>
    </citation>
    <scope>NUCLEOTIDE SEQUENCE [LARGE SCALE GENOMIC DNA]</scope>
    <source>
        <strain evidence="1">170</strain>
    </source>
</reference>
<dbReference type="Proteomes" id="UP000078397">
    <property type="component" value="Unassembled WGS sequence"/>
</dbReference>
<dbReference type="GeneID" id="28856874"/>
<keyword evidence="2" id="KW-1185">Reference proteome</keyword>
<dbReference type="RefSeq" id="XP_018148513.2">
    <property type="nucleotide sequence ID" value="XM_018292880.2"/>
</dbReference>
<comment type="caution">
    <text evidence="1">The sequence shown here is derived from an EMBL/GenBank/DDBJ whole genome shotgun (WGS) entry which is preliminary data.</text>
</comment>
<evidence type="ECO:0000313" key="2">
    <source>
        <dbReference type="Proteomes" id="UP000078397"/>
    </source>
</evidence>
<protein>
    <submittedName>
        <fullName evidence="1">Uncharacterized protein</fullName>
    </submittedName>
</protein>
<dbReference type="AlphaFoldDB" id="A0A179G4I2"/>
<evidence type="ECO:0000313" key="1">
    <source>
        <dbReference type="EMBL" id="OAQ72430.2"/>
    </source>
</evidence>
<accession>A0A179G4I2</accession>
<gene>
    <name evidence="1" type="ORF">VFPPC_15127</name>
</gene>
<sequence length="101" mass="11660">MISIDVLWGCQVNTLNRPSTPLQTRRIKRLFFSQGNRESTRKFAPMQLNIMPTRPLLGIIPAHRRGVSVQRFGDSCIDKKMICRIIIQCLSSYKNFGSKDY</sequence>
<name>A0A179G4I2_METCM</name>
<dbReference type="EMBL" id="LSBJ02000001">
    <property type="protein sequence ID" value="OAQ72430.2"/>
    <property type="molecule type" value="Genomic_DNA"/>
</dbReference>
<dbReference type="KEGG" id="pchm:VFPPC_15127"/>
<proteinExistence type="predicted"/>